<accession>A0A9X7W0Q4</accession>
<keyword evidence="5" id="KW-0808">Transferase</keyword>
<dbReference type="SMART" id="SM00387">
    <property type="entry name" value="HATPase_c"/>
    <property type="match status" value="1"/>
</dbReference>
<evidence type="ECO:0000256" key="1">
    <source>
        <dbReference type="ARBA" id="ARBA00000085"/>
    </source>
</evidence>
<dbReference type="AlphaFoldDB" id="A0A9X7W0Q4"/>
<feature type="domain" description="Histidine kinase" evidence="10">
    <location>
        <begin position="320"/>
        <end position="526"/>
    </location>
</feature>
<evidence type="ECO:0000256" key="7">
    <source>
        <dbReference type="ARBA" id="ARBA00022777"/>
    </source>
</evidence>
<evidence type="ECO:0000256" key="9">
    <source>
        <dbReference type="ARBA" id="ARBA00023012"/>
    </source>
</evidence>
<dbReference type="InterPro" id="IPR036890">
    <property type="entry name" value="HATPase_C_sf"/>
</dbReference>
<dbReference type="GO" id="GO:0000155">
    <property type="term" value="F:phosphorelay sensor kinase activity"/>
    <property type="evidence" value="ECO:0007669"/>
    <property type="project" value="InterPro"/>
</dbReference>
<dbReference type="GO" id="GO:0005886">
    <property type="term" value="C:plasma membrane"/>
    <property type="evidence" value="ECO:0007669"/>
    <property type="project" value="UniProtKB-SubCell"/>
</dbReference>
<dbReference type="EC" id="2.7.13.3" evidence="3"/>
<evidence type="ECO:0000313" key="11">
    <source>
        <dbReference type="EMBL" id="QSO48581.1"/>
    </source>
</evidence>
<organism evidence="11 12">
    <name type="scientific">Alicyclobacillus mengziensis</name>
    <dbReference type="NCBI Taxonomy" id="2931921"/>
    <lineage>
        <taxon>Bacteria</taxon>
        <taxon>Bacillati</taxon>
        <taxon>Bacillota</taxon>
        <taxon>Bacilli</taxon>
        <taxon>Bacillales</taxon>
        <taxon>Alicyclobacillaceae</taxon>
        <taxon>Alicyclobacillus</taxon>
    </lineage>
</organism>
<evidence type="ECO:0000256" key="8">
    <source>
        <dbReference type="ARBA" id="ARBA00022840"/>
    </source>
</evidence>
<comment type="catalytic activity">
    <reaction evidence="1">
        <text>ATP + protein L-histidine = ADP + protein N-phospho-L-histidine.</text>
        <dbReference type="EC" id="2.7.13.3"/>
    </reaction>
</comment>
<dbReference type="RefSeq" id="WP_206657912.1">
    <property type="nucleotide sequence ID" value="NZ_CP071182.1"/>
</dbReference>
<dbReference type="PROSITE" id="PS50109">
    <property type="entry name" value="HIS_KIN"/>
    <property type="match status" value="1"/>
</dbReference>
<dbReference type="SUPFAM" id="SSF47384">
    <property type="entry name" value="Homodimeric domain of signal transducing histidine kinase"/>
    <property type="match status" value="1"/>
</dbReference>
<dbReference type="FunFam" id="3.30.565.10:FF:000006">
    <property type="entry name" value="Sensor histidine kinase WalK"/>
    <property type="match status" value="1"/>
</dbReference>
<dbReference type="Proteomes" id="UP000663505">
    <property type="component" value="Chromosome"/>
</dbReference>
<keyword evidence="12" id="KW-1185">Reference proteome</keyword>
<dbReference type="Gene3D" id="3.30.565.10">
    <property type="entry name" value="Histidine kinase-like ATPase, C-terminal domain"/>
    <property type="match status" value="1"/>
</dbReference>
<proteinExistence type="predicted"/>
<dbReference type="InterPro" id="IPR004358">
    <property type="entry name" value="Sig_transdc_His_kin-like_C"/>
</dbReference>
<dbReference type="Pfam" id="PF00512">
    <property type="entry name" value="HisKA"/>
    <property type="match status" value="1"/>
</dbReference>
<evidence type="ECO:0000256" key="4">
    <source>
        <dbReference type="ARBA" id="ARBA00022553"/>
    </source>
</evidence>
<dbReference type="PRINTS" id="PR00344">
    <property type="entry name" value="BCTRLSENSOR"/>
</dbReference>
<keyword evidence="4" id="KW-0597">Phosphoprotein</keyword>
<dbReference type="Gene3D" id="1.10.287.130">
    <property type="match status" value="1"/>
</dbReference>
<keyword evidence="8" id="KW-0067">ATP-binding</keyword>
<name>A0A9X7W0Q4_9BACL</name>
<keyword evidence="6" id="KW-0547">Nucleotide-binding</keyword>
<dbReference type="SMART" id="SM00388">
    <property type="entry name" value="HisKA"/>
    <property type="match status" value="1"/>
</dbReference>
<dbReference type="InterPro" id="IPR005467">
    <property type="entry name" value="His_kinase_dom"/>
</dbReference>
<dbReference type="KEGG" id="afx:JZ786_06260"/>
<evidence type="ECO:0000256" key="5">
    <source>
        <dbReference type="ARBA" id="ARBA00022679"/>
    </source>
</evidence>
<dbReference type="PANTHER" id="PTHR43065:SF10">
    <property type="entry name" value="PEROXIDE STRESS-ACTIVATED HISTIDINE KINASE MAK3"/>
    <property type="match status" value="1"/>
</dbReference>
<reference evidence="11 12" key="1">
    <citation type="submission" date="2021-02" db="EMBL/GenBank/DDBJ databases">
        <title>Alicyclobacillus curvatus sp. nov. and Alicyclobacillus mengziensis sp. nov., two acidophilic bacteria isolated from acid mine drainage.</title>
        <authorList>
            <person name="Huang Y."/>
        </authorList>
    </citation>
    <scope>NUCLEOTIDE SEQUENCE [LARGE SCALE GENOMIC DNA]</scope>
    <source>
        <strain evidence="11 12">S30H14</strain>
    </source>
</reference>
<dbReference type="InterPro" id="IPR036097">
    <property type="entry name" value="HisK_dim/P_sf"/>
</dbReference>
<evidence type="ECO:0000313" key="12">
    <source>
        <dbReference type="Proteomes" id="UP000663505"/>
    </source>
</evidence>
<keyword evidence="7" id="KW-0418">Kinase</keyword>
<keyword evidence="9" id="KW-0902">Two-component regulatory system</keyword>
<gene>
    <name evidence="11" type="ORF">JZ786_06260</name>
</gene>
<dbReference type="Pfam" id="PF02518">
    <property type="entry name" value="HATPase_c"/>
    <property type="match status" value="1"/>
</dbReference>
<evidence type="ECO:0000259" key="10">
    <source>
        <dbReference type="PROSITE" id="PS50109"/>
    </source>
</evidence>
<dbReference type="InterPro" id="IPR003594">
    <property type="entry name" value="HATPase_dom"/>
</dbReference>
<sequence>MADTIPSNFVNTSILQSLSFAGPVDASCPSASSSTANQPEFTNRHNLTMKHAARSHVMELMSVGSVNSWSVVLRDAEHTVLDIIGDPAVIELLKGIGVTLGVAVTDEQLTGGTGLAFDNGHEVANHKNAGRHEDKQDMSAPRVLVEERFGARKNLISASSPVIIKGRCNLGSVSVMVQEATEVAWLNLLAKSIASAVARDIEGDSFLRDNTLIHQALLSHLDYHVVRIGTDGNIKAYHPIPLQDSVHDEMLDFTKHHPDGDCEMTIGERLYKCVLRTLSYPSGAPAGRLGLFRDITQQKQIEWRIRDADRISVLASLAAGIAHEIRNPLTTAKGFLQLFGERQIENPERRYIDLTIRELDRIQQLVTDFMSLARPESPRYQCIELNNVISEVINFMHPEATLHGVTIVQVTEHAPLYVHADPNQLKQVLMNVLQNALQACNAKGEVTVRTRCKSISAVILVQDTGAGLTREQLARVFQPFYTTKDSGTGLGLAICRQIMQEHGGSIQIASEVGVGTTVTLQLPVSPSPSQAGDD</sequence>
<evidence type="ECO:0000256" key="6">
    <source>
        <dbReference type="ARBA" id="ARBA00022741"/>
    </source>
</evidence>
<dbReference type="SUPFAM" id="SSF55874">
    <property type="entry name" value="ATPase domain of HSP90 chaperone/DNA topoisomerase II/histidine kinase"/>
    <property type="match status" value="1"/>
</dbReference>
<evidence type="ECO:0000256" key="3">
    <source>
        <dbReference type="ARBA" id="ARBA00012438"/>
    </source>
</evidence>
<evidence type="ECO:0000256" key="2">
    <source>
        <dbReference type="ARBA" id="ARBA00004651"/>
    </source>
</evidence>
<dbReference type="GO" id="GO:0005524">
    <property type="term" value="F:ATP binding"/>
    <property type="evidence" value="ECO:0007669"/>
    <property type="project" value="UniProtKB-KW"/>
</dbReference>
<dbReference type="PANTHER" id="PTHR43065">
    <property type="entry name" value="SENSOR HISTIDINE KINASE"/>
    <property type="match status" value="1"/>
</dbReference>
<comment type="subcellular location">
    <subcellularLocation>
        <location evidence="2">Cell membrane</location>
        <topology evidence="2">Multi-pass membrane protein</topology>
    </subcellularLocation>
</comment>
<dbReference type="InterPro" id="IPR003661">
    <property type="entry name" value="HisK_dim/P_dom"/>
</dbReference>
<protein>
    <recommendedName>
        <fullName evidence="3">histidine kinase</fullName>
        <ecNumber evidence="3">2.7.13.3</ecNumber>
    </recommendedName>
</protein>
<dbReference type="CDD" id="cd00082">
    <property type="entry name" value="HisKA"/>
    <property type="match status" value="1"/>
</dbReference>
<dbReference type="EMBL" id="CP071182">
    <property type="protein sequence ID" value="QSO48581.1"/>
    <property type="molecule type" value="Genomic_DNA"/>
</dbReference>